<comment type="function">
    <text evidence="10">Member of the two-component regulatory system NtrB/NtrC, which controls expression of the nitrogen-regulated (ntr) genes in response to nitrogen limitation. Under conditions of nitrogen limitation, NtrB autophosphorylates and transfers the phosphoryl group to NtrC. In the presence of nitrogen, acts as a phosphatase that dephosphorylates and inactivates NtrC.</text>
</comment>
<keyword evidence="6" id="KW-0418">Kinase</keyword>
<dbReference type="Pfam" id="PF13426">
    <property type="entry name" value="PAS_9"/>
    <property type="match status" value="1"/>
</dbReference>
<dbReference type="AlphaFoldDB" id="A0AAW8QZK8"/>
<evidence type="ECO:0000256" key="4">
    <source>
        <dbReference type="ARBA" id="ARBA00022679"/>
    </source>
</evidence>
<dbReference type="CDD" id="cd00130">
    <property type="entry name" value="PAS"/>
    <property type="match status" value="1"/>
</dbReference>
<protein>
    <recommendedName>
        <fullName evidence="11">Sensory histidine kinase/phosphatase NtrB</fullName>
        <ecNumber evidence="2">2.7.13.3</ecNumber>
    </recommendedName>
    <alternativeName>
        <fullName evidence="12">Nitrogen regulation protein NR(II)</fullName>
    </alternativeName>
    <alternativeName>
        <fullName evidence="13">Nitrogen regulator II</fullName>
    </alternativeName>
</protein>
<comment type="catalytic activity">
    <reaction evidence="1">
        <text>ATP + protein L-histidine = ADP + protein N-phospho-L-histidine.</text>
        <dbReference type="EC" id="2.7.13.3"/>
    </reaction>
</comment>
<dbReference type="InterPro" id="IPR035965">
    <property type="entry name" value="PAS-like_dom_sf"/>
</dbReference>
<dbReference type="EMBL" id="JAVRIE010000002">
    <property type="protein sequence ID" value="MDT0582466.1"/>
    <property type="molecule type" value="Genomic_DNA"/>
</dbReference>
<dbReference type="SMART" id="SM00387">
    <property type="entry name" value="HATPase_c"/>
    <property type="match status" value="1"/>
</dbReference>
<dbReference type="InterPro" id="IPR000014">
    <property type="entry name" value="PAS"/>
</dbReference>
<gene>
    <name evidence="15" type="primary">glnL</name>
    <name evidence="15" type="ORF">RM544_07935</name>
</gene>
<evidence type="ECO:0000256" key="1">
    <source>
        <dbReference type="ARBA" id="ARBA00000085"/>
    </source>
</evidence>
<keyword evidence="7" id="KW-0067">ATP-binding</keyword>
<keyword evidence="16" id="KW-1185">Reference proteome</keyword>
<name>A0AAW8QZK8_9ALTE</name>
<keyword evidence="4" id="KW-0808">Transferase</keyword>
<evidence type="ECO:0000256" key="9">
    <source>
        <dbReference type="ARBA" id="ARBA00023231"/>
    </source>
</evidence>
<accession>A0AAW8QZK8</accession>
<keyword evidence="8" id="KW-0902">Two-component regulatory system</keyword>
<dbReference type="InterPro" id="IPR004358">
    <property type="entry name" value="Sig_transdc_His_kin-like_C"/>
</dbReference>
<keyword evidence="3" id="KW-0597">Phosphoprotein</keyword>
<dbReference type="SUPFAM" id="SSF55785">
    <property type="entry name" value="PYP-like sensor domain (PAS domain)"/>
    <property type="match status" value="1"/>
</dbReference>
<dbReference type="Proteomes" id="UP001249020">
    <property type="component" value="Unassembled WGS sequence"/>
</dbReference>
<evidence type="ECO:0000256" key="5">
    <source>
        <dbReference type="ARBA" id="ARBA00022741"/>
    </source>
</evidence>
<dbReference type="GO" id="GO:0000155">
    <property type="term" value="F:phosphorelay sensor kinase activity"/>
    <property type="evidence" value="ECO:0007669"/>
    <property type="project" value="InterPro"/>
</dbReference>
<dbReference type="InterPro" id="IPR036097">
    <property type="entry name" value="HisK_dim/P_sf"/>
</dbReference>
<organism evidence="15 16">
    <name type="scientific">Brumicola blandensis</name>
    <dbReference type="NCBI Taxonomy" id="3075611"/>
    <lineage>
        <taxon>Bacteria</taxon>
        <taxon>Pseudomonadati</taxon>
        <taxon>Pseudomonadota</taxon>
        <taxon>Gammaproteobacteria</taxon>
        <taxon>Alteromonadales</taxon>
        <taxon>Alteromonadaceae</taxon>
        <taxon>Brumicola</taxon>
    </lineage>
</organism>
<sequence>MDDRLAALNLSPIQLRNMLKTVVIIMDEHFDILYVNDAALALLETGLKQIHDRKFYEFFIEDGIERATFEDALRNREDFSETEVQLCFKDGRCVLTDITATCFDIDDQRLMLLEIRQIDKQKKITQETQQHAQQQAARELVRGLAHEIKNPLGGIRGAAQLLEKELTNPDHKEFTQMIVDQSDRLRSLVDRLLGPNSLPQLKWVNIHEIIEKVRSVIELDISHNIAFARDYDVSIPDMYVDPDMVQQALLNIARNSMQALMSSETPEACITLKTRIERQSVIKGKRHGLCALISIIDNGPGIPRELKDTVFYPMVTSKQNGNGLGLSIAQTLTDHHNGKIDVESYPGYTEFTLYLPIEKRTNSNE</sequence>
<evidence type="ECO:0000256" key="13">
    <source>
        <dbReference type="ARBA" id="ARBA00043094"/>
    </source>
</evidence>
<proteinExistence type="predicted"/>
<evidence type="ECO:0000313" key="15">
    <source>
        <dbReference type="EMBL" id="MDT0582466.1"/>
    </source>
</evidence>
<evidence type="ECO:0000256" key="8">
    <source>
        <dbReference type="ARBA" id="ARBA00023012"/>
    </source>
</evidence>
<dbReference type="Gene3D" id="3.30.450.20">
    <property type="entry name" value="PAS domain"/>
    <property type="match status" value="1"/>
</dbReference>
<dbReference type="GO" id="GO:0005524">
    <property type="term" value="F:ATP binding"/>
    <property type="evidence" value="ECO:0007669"/>
    <property type="project" value="UniProtKB-KW"/>
</dbReference>
<keyword evidence="5" id="KW-0547">Nucleotide-binding</keyword>
<evidence type="ECO:0000256" key="12">
    <source>
        <dbReference type="ARBA" id="ARBA00042313"/>
    </source>
</evidence>
<comment type="caution">
    <text evidence="15">The sequence shown here is derived from an EMBL/GenBank/DDBJ whole genome shotgun (WGS) entry which is preliminary data.</text>
</comment>
<dbReference type="InterPro" id="IPR003594">
    <property type="entry name" value="HATPase_dom"/>
</dbReference>
<reference evidence="15 16" key="1">
    <citation type="submission" date="2023-09" db="EMBL/GenBank/DDBJ databases">
        <authorList>
            <person name="Rey-Velasco X."/>
        </authorList>
    </citation>
    <scope>NUCLEOTIDE SEQUENCE [LARGE SCALE GENOMIC DNA]</scope>
    <source>
        <strain evidence="15 16">W409</strain>
    </source>
</reference>
<dbReference type="SUPFAM" id="SSF47384">
    <property type="entry name" value="Homodimeric domain of signal transducing histidine kinase"/>
    <property type="match status" value="1"/>
</dbReference>
<evidence type="ECO:0000256" key="10">
    <source>
        <dbReference type="ARBA" id="ARBA00037696"/>
    </source>
</evidence>
<dbReference type="NCBIfam" id="NF008293">
    <property type="entry name" value="PRK11073.1"/>
    <property type="match status" value="1"/>
</dbReference>
<dbReference type="Pfam" id="PF00512">
    <property type="entry name" value="HisKA"/>
    <property type="match status" value="1"/>
</dbReference>
<dbReference type="Pfam" id="PF02518">
    <property type="entry name" value="HATPase_c"/>
    <property type="match status" value="1"/>
</dbReference>
<dbReference type="Gene3D" id="3.30.565.10">
    <property type="entry name" value="Histidine kinase-like ATPase, C-terminal domain"/>
    <property type="match status" value="1"/>
</dbReference>
<evidence type="ECO:0000256" key="3">
    <source>
        <dbReference type="ARBA" id="ARBA00022553"/>
    </source>
</evidence>
<dbReference type="PANTHER" id="PTHR43065">
    <property type="entry name" value="SENSOR HISTIDINE KINASE"/>
    <property type="match status" value="1"/>
</dbReference>
<dbReference type="PANTHER" id="PTHR43065:SF16">
    <property type="entry name" value="SENSORY HISTIDINE KINASE_PHOSPHATASE NTRB"/>
    <property type="match status" value="1"/>
</dbReference>
<dbReference type="PRINTS" id="PR00344">
    <property type="entry name" value="BCTRLSENSOR"/>
</dbReference>
<evidence type="ECO:0000256" key="2">
    <source>
        <dbReference type="ARBA" id="ARBA00012438"/>
    </source>
</evidence>
<evidence type="ECO:0000256" key="6">
    <source>
        <dbReference type="ARBA" id="ARBA00022777"/>
    </source>
</evidence>
<dbReference type="InterPro" id="IPR003661">
    <property type="entry name" value="HisK_dim/P_dom"/>
</dbReference>
<dbReference type="Gene3D" id="1.10.287.130">
    <property type="match status" value="1"/>
</dbReference>
<evidence type="ECO:0000259" key="14">
    <source>
        <dbReference type="PROSITE" id="PS50109"/>
    </source>
</evidence>
<keyword evidence="9" id="KW-0535">Nitrogen fixation</keyword>
<dbReference type="RefSeq" id="WP_311361225.1">
    <property type="nucleotide sequence ID" value="NZ_JAVRIE010000002.1"/>
</dbReference>
<feature type="domain" description="Histidine kinase" evidence="14">
    <location>
        <begin position="143"/>
        <end position="359"/>
    </location>
</feature>
<dbReference type="PROSITE" id="PS50109">
    <property type="entry name" value="HIS_KIN"/>
    <property type="match status" value="1"/>
</dbReference>
<dbReference type="InterPro" id="IPR036890">
    <property type="entry name" value="HATPase_C_sf"/>
</dbReference>
<evidence type="ECO:0000256" key="7">
    <source>
        <dbReference type="ARBA" id="ARBA00022840"/>
    </source>
</evidence>
<evidence type="ECO:0000313" key="16">
    <source>
        <dbReference type="Proteomes" id="UP001249020"/>
    </source>
</evidence>
<dbReference type="CDD" id="cd00082">
    <property type="entry name" value="HisKA"/>
    <property type="match status" value="1"/>
</dbReference>
<dbReference type="SUPFAM" id="SSF55874">
    <property type="entry name" value="ATPase domain of HSP90 chaperone/DNA topoisomerase II/histidine kinase"/>
    <property type="match status" value="1"/>
</dbReference>
<evidence type="ECO:0000256" key="11">
    <source>
        <dbReference type="ARBA" id="ARBA00039567"/>
    </source>
</evidence>
<dbReference type="InterPro" id="IPR005467">
    <property type="entry name" value="His_kinase_dom"/>
</dbReference>
<dbReference type="EC" id="2.7.13.3" evidence="2"/>
<dbReference type="SMART" id="SM00388">
    <property type="entry name" value="HisKA"/>
    <property type="match status" value="1"/>
</dbReference>